<feature type="binding site" evidence="8">
    <location>
        <position position="220"/>
    </location>
    <ligand>
        <name>shikimate</name>
        <dbReference type="ChEBI" id="CHEBI:36208"/>
    </ligand>
</feature>
<dbReference type="InterPro" id="IPR036291">
    <property type="entry name" value="NAD(P)-bd_dom_sf"/>
</dbReference>
<reference evidence="12" key="1">
    <citation type="submission" date="2019-02" db="EMBL/GenBank/DDBJ databases">
        <authorList>
            <person name="Li S.-H."/>
        </authorList>
    </citation>
    <scope>NUCLEOTIDE SEQUENCE</scope>
    <source>
        <strain evidence="12">IMCC14734</strain>
    </source>
</reference>
<comment type="catalytic activity">
    <reaction evidence="7 8">
        <text>shikimate + NADP(+) = 3-dehydroshikimate + NADPH + H(+)</text>
        <dbReference type="Rhea" id="RHEA:17737"/>
        <dbReference type="ChEBI" id="CHEBI:15378"/>
        <dbReference type="ChEBI" id="CHEBI:16630"/>
        <dbReference type="ChEBI" id="CHEBI:36208"/>
        <dbReference type="ChEBI" id="CHEBI:57783"/>
        <dbReference type="ChEBI" id="CHEBI:58349"/>
        <dbReference type="EC" id="1.1.1.25"/>
    </reaction>
</comment>
<evidence type="ECO:0000256" key="2">
    <source>
        <dbReference type="ARBA" id="ARBA00012962"/>
    </source>
</evidence>
<dbReference type="PANTHER" id="PTHR21089:SF1">
    <property type="entry name" value="BIFUNCTIONAL 3-DEHYDROQUINATE DEHYDRATASE_SHIKIMATE DEHYDROGENASE, CHLOROPLASTIC"/>
    <property type="match status" value="1"/>
</dbReference>
<keyword evidence="13" id="KW-1185">Reference proteome</keyword>
<dbReference type="InterPro" id="IPR022893">
    <property type="entry name" value="Shikimate_DH_fam"/>
</dbReference>
<dbReference type="InterPro" id="IPR011342">
    <property type="entry name" value="Shikimate_DH"/>
</dbReference>
<feature type="domain" description="Shikimate dehydrogenase substrate binding N-terminal" evidence="10">
    <location>
        <begin position="9"/>
        <end position="91"/>
    </location>
</feature>
<dbReference type="Proteomes" id="UP001143362">
    <property type="component" value="Unassembled WGS sequence"/>
</dbReference>
<dbReference type="SUPFAM" id="SSF53223">
    <property type="entry name" value="Aminoacid dehydrogenase-like, N-terminal domain"/>
    <property type="match status" value="1"/>
</dbReference>
<organism evidence="12 13">
    <name type="scientific">Candidatus Litorirhabdus singularis</name>
    <dbReference type="NCBI Taxonomy" id="2518993"/>
    <lineage>
        <taxon>Bacteria</taxon>
        <taxon>Pseudomonadati</taxon>
        <taxon>Pseudomonadota</taxon>
        <taxon>Gammaproteobacteria</taxon>
        <taxon>Cellvibrionales</taxon>
        <taxon>Halieaceae</taxon>
        <taxon>Candidatus Litorirhabdus</taxon>
    </lineage>
</organism>
<evidence type="ECO:0000256" key="7">
    <source>
        <dbReference type="ARBA" id="ARBA00049442"/>
    </source>
</evidence>
<dbReference type="GO" id="GO:0004764">
    <property type="term" value="F:shikimate 3-dehydrogenase (NADP+) activity"/>
    <property type="evidence" value="ECO:0007669"/>
    <property type="project" value="UniProtKB-EC"/>
</dbReference>
<feature type="domain" description="Quinate/shikimate 5-dehydrogenase/glutamyl-tRNA reductase" evidence="9">
    <location>
        <begin position="120"/>
        <end position="196"/>
    </location>
</feature>
<dbReference type="CDD" id="cd01065">
    <property type="entry name" value="NAD_bind_Shikimate_DH"/>
    <property type="match status" value="1"/>
</dbReference>
<evidence type="ECO:0000256" key="5">
    <source>
        <dbReference type="ARBA" id="ARBA00023002"/>
    </source>
</evidence>
<dbReference type="Gene3D" id="3.40.50.10860">
    <property type="entry name" value="Leucine Dehydrogenase, chain A, domain 1"/>
    <property type="match status" value="1"/>
</dbReference>
<evidence type="ECO:0000259" key="11">
    <source>
        <dbReference type="Pfam" id="PF18317"/>
    </source>
</evidence>
<comment type="caution">
    <text evidence="12">The sequence shown here is derived from an EMBL/GenBank/DDBJ whole genome shotgun (WGS) entry which is preliminary data.</text>
</comment>
<dbReference type="Pfam" id="PF08501">
    <property type="entry name" value="Shikimate_dh_N"/>
    <property type="match status" value="1"/>
</dbReference>
<dbReference type="RefSeq" id="WP_279243928.1">
    <property type="nucleotide sequence ID" value="NZ_SHNN01000001.1"/>
</dbReference>
<evidence type="ECO:0000313" key="12">
    <source>
        <dbReference type="EMBL" id="MCX2979944.1"/>
    </source>
</evidence>
<feature type="binding site" evidence="8">
    <location>
        <position position="242"/>
    </location>
    <ligand>
        <name>NADP(+)</name>
        <dbReference type="ChEBI" id="CHEBI:58349"/>
    </ligand>
</feature>
<dbReference type="NCBIfam" id="TIGR00507">
    <property type="entry name" value="aroE"/>
    <property type="match status" value="1"/>
</dbReference>
<keyword evidence="4 8" id="KW-0521">NADP</keyword>
<feature type="binding site" evidence="8">
    <location>
        <begin position="17"/>
        <end position="19"/>
    </location>
    <ligand>
        <name>shikimate</name>
        <dbReference type="ChEBI" id="CHEBI:36208"/>
    </ligand>
</feature>
<feature type="binding site" evidence="8">
    <location>
        <position position="105"/>
    </location>
    <ligand>
        <name>shikimate</name>
        <dbReference type="ChEBI" id="CHEBI:36208"/>
    </ligand>
</feature>
<dbReference type="EC" id="1.1.1.25" evidence="2 8"/>
<feature type="domain" description="SDH C-terminal" evidence="11">
    <location>
        <begin position="242"/>
        <end position="271"/>
    </location>
</feature>
<feature type="binding site" evidence="8">
    <location>
        <begin position="154"/>
        <end position="159"/>
    </location>
    <ligand>
        <name>NADP(+)</name>
        <dbReference type="ChEBI" id="CHEBI:58349"/>
    </ligand>
</feature>
<dbReference type="InterPro" id="IPR041121">
    <property type="entry name" value="SDH_C"/>
</dbReference>
<comment type="caution">
    <text evidence="8">Lacks conserved residue(s) required for the propagation of feature annotation.</text>
</comment>
<feature type="binding site" evidence="8">
    <location>
        <position position="218"/>
    </location>
    <ligand>
        <name>NADP(+)</name>
        <dbReference type="ChEBI" id="CHEBI:58349"/>
    </ligand>
</feature>
<comment type="similarity">
    <text evidence="8">Belongs to the shikimate dehydrogenase family.</text>
</comment>
<proteinExistence type="inferred from homology"/>
<gene>
    <name evidence="8" type="primary">aroE</name>
    <name evidence="12" type="ORF">EYC98_03595</name>
</gene>
<dbReference type="HAMAP" id="MF_00222">
    <property type="entry name" value="Shikimate_DH_AroE"/>
    <property type="match status" value="1"/>
</dbReference>
<evidence type="ECO:0000313" key="13">
    <source>
        <dbReference type="Proteomes" id="UP001143362"/>
    </source>
</evidence>
<dbReference type="Pfam" id="PF01488">
    <property type="entry name" value="Shikimate_DH"/>
    <property type="match status" value="1"/>
</dbReference>
<dbReference type="PANTHER" id="PTHR21089">
    <property type="entry name" value="SHIKIMATE DEHYDROGENASE"/>
    <property type="match status" value="1"/>
</dbReference>
<feature type="active site" description="Proton acceptor" evidence="8">
    <location>
        <position position="68"/>
    </location>
</feature>
<evidence type="ECO:0000259" key="9">
    <source>
        <dbReference type="Pfam" id="PF01488"/>
    </source>
</evidence>
<comment type="subunit">
    <text evidence="8">Homodimer.</text>
</comment>
<dbReference type="InterPro" id="IPR013708">
    <property type="entry name" value="Shikimate_DH-bd_N"/>
</dbReference>
<comment type="function">
    <text evidence="8">Involved in the biosynthesis of the chorismate, which leads to the biosynthesis of aromatic amino acids. Catalyzes the reversible NADPH linked reduction of 3-dehydroshikimate (DHSA) to yield shikimate (SA).</text>
</comment>
<dbReference type="Gene3D" id="3.40.50.720">
    <property type="entry name" value="NAD(P)-binding Rossmann-like Domain"/>
    <property type="match status" value="1"/>
</dbReference>
<dbReference type="InterPro" id="IPR046346">
    <property type="entry name" value="Aminoacid_DH-like_N_sf"/>
</dbReference>
<sequence>MTELDKYAVFGNPVRHSRSPQIHTAFAAQFGDEIQYRSVCVEPGDFARAADDFFAAGGRGLNVTVPFKYEAYGYSTTRSSGAEQAGAVNTLSPLTGGQCHGDNTDGVGLVRDMIANLGWTLRDRRVLLLGAGGAASGVLGPLLREKPAALVVVNRTAARANDLVQKFATQGPLSGGGYELLETQDFDLIINATSASLAGDLPPLPGSLLNMRSCCYDMMYAVEPTVFMRWAAENTAWAIADGLGMLVEQAAEAFYIWRGQRPQTGPVITELRQAMEAG</sequence>
<evidence type="ECO:0000256" key="3">
    <source>
        <dbReference type="ARBA" id="ARBA00022605"/>
    </source>
</evidence>
<keyword evidence="3 8" id="KW-0028">Amino-acid biosynthesis</keyword>
<dbReference type="EMBL" id="SHNN01000001">
    <property type="protein sequence ID" value="MCX2979944.1"/>
    <property type="molecule type" value="Genomic_DNA"/>
</dbReference>
<comment type="pathway">
    <text evidence="1 8">Metabolic intermediate biosynthesis; chorismate biosynthesis; chorismate from D-erythrose 4-phosphate and phosphoenolpyruvate: step 4/7.</text>
</comment>
<feature type="binding site" evidence="8">
    <location>
        <begin position="130"/>
        <end position="134"/>
    </location>
    <ligand>
        <name>NADP(+)</name>
        <dbReference type="ChEBI" id="CHEBI:58349"/>
    </ligand>
</feature>
<evidence type="ECO:0000259" key="10">
    <source>
        <dbReference type="Pfam" id="PF08501"/>
    </source>
</evidence>
<dbReference type="NCBIfam" id="NF001310">
    <property type="entry name" value="PRK00258.1-2"/>
    <property type="match status" value="1"/>
</dbReference>
<dbReference type="InterPro" id="IPR006151">
    <property type="entry name" value="Shikm_DH/Glu-tRNA_Rdtase"/>
</dbReference>
<accession>A0ABT3TCD0</accession>
<dbReference type="SUPFAM" id="SSF51735">
    <property type="entry name" value="NAD(P)-binding Rossmann-fold domains"/>
    <property type="match status" value="1"/>
</dbReference>
<evidence type="ECO:0000256" key="4">
    <source>
        <dbReference type="ARBA" id="ARBA00022857"/>
    </source>
</evidence>
<protein>
    <recommendedName>
        <fullName evidence="2 8">Shikimate dehydrogenase (NADP(+))</fullName>
        <shortName evidence="8">SDH</shortName>
        <ecNumber evidence="2 8">1.1.1.25</ecNumber>
    </recommendedName>
</protein>
<evidence type="ECO:0000256" key="1">
    <source>
        <dbReference type="ARBA" id="ARBA00004871"/>
    </source>
</evidence>
<evidence type="ECO:0000256" key="6">
    <source>
        <dbReference type="ARBA" id="ARBA00023141"/>
    </source>
</evidence>
<feature type="binding site" evidence="8">
    <location>
        <position position="89"/>
    </location>
    <ligand>
        <name>shikimate</name>
        <dbReference type="ChEBI" id="CHEBI:36208"/>
    </ligand>
</feature>
<dbReference type="Pfam" id="PF18317">
    <property type="entry name" value="SDH_C"/>
    <property type="match status" value="1"/>
</dbReference>
<feature type="binding site" evidence="8">
    <location>
        <position position="249"/>
    </location>
    <ligand>
        <name>shikimate</name>
        <dbReference type="ChEBI" id="CHEBI:36208"/>
    </ligand>
</feature>
<keyword evidence="6 8" id="KW-0057">Aromatic amino acid biosynthesis</keyword>
<keyword evidence="5 8" id="KW-0560">Oxidoreductase</keyword>
<evidence type="ECO:0000256" key="8">
    <source>
        <dbReference type="HAMAP-Rule" id="MF_00222"/>
    </source>
</evidence>
<feature type="binding site" evidence="8">
    <location>
        <position position="64"/>
    </location>
    <ligand>
        <name>shikimate</name>
        <dbReference type="ChEBI" id="CHEBI:36208"/>
    </ligand>
</feature>
<name>A0ABT3TCD0_9GAMM</name>